<sequence>MVVPEANARSGSGIGQQEPSRQRGVLPAHRRRTPVFGFTHSTEVVAIVCASGGLGVCGATRSTPTEIEAGPSDIRDCIRDRIRGRPFGIDLVLPKGMPERDDRAAIEAEIPDEDRDFVADLRVPLRRP</sequence>
<organism evidence="2 3">
    <name type="scientific">Saccharopolyspora spinosa</name>
    <dbReference type="NCBI Taxonomy" id="60894"/>
    <lineage>
        <taxon>Bacteria</taxon>
        <taxon>Bacillati</taxon>
        <taxon>Actinomycetota</taxon>
        <taxon>Actinomycetes</taxon>
        <taxon>Pseudonocardiales</taxon>
        <taxon>Pseudonocardiaceae</taxon>
        <taxon>Saccharopolyspora</taxon>
    </lineage>
</organism>
<accession>A0A2N3Y4I0</accession>
<proteinExistence type="predicted"/>
<protein>
    <recommendedName>
        <fullName evidence="4">Nitronate monooxygenase</fullName>
    </recommendedName>
</protein>
<gene>
    <name evidence="2" type="ORF">A8926_5864</name>
</gene>
<evidence type="ECO:0000313" key="3">
    <source>
        <dbReference type="Proteomes" id="UP000233786"/>
    </source>
</evidence>
<evidence type="ECO:0000313" key="2">
    <source>
        <dbReference type="EMBL" id="PKW17842.1"/>
    </source>
</evidence>
<comment type="caution">
    <text evidence="2">The sequence shown here is derived from an EMBL/GenBank/DDBJ whole genome shotgun (WGS) entry which is preliminary data.</text>
</comment>
<dbReference type="Gene3D" id="3.20.20.70">
    <property type="entry name" value="Aldolase class I"/>
    <property type="match status" value="1"/>
</dbReference>
<reference evidence="2" key="1">
    <citation type="submission" date="2017-12" db="EMBL/GenBank/DDBJ databases">
        <title>Sequencing the genomes of 1000 Actinobacteria strains.</title>
        <authorList>
            <person name="Klenk H.-P."/>
        </authorList>
    </citation>
    <scope>NUCLEOTIDE SEQUENCE [LARGE SCALE GENOMIC DNA]</scope>
    <source>
        <strain evidence="2">DSM 44228</strain>
    </source>
</reference>
<feature type="region of interest" description="Disordered" evidence="1">
    <location>
        <begin position="1"/>
        <end position="28"/>
    </location>
</feature>
<evidence type="ECO:0008006" key="4">
    <source>
        <dbReference type="Google" id="ProtNLM"/>
    </source>
</evidence>
<dbReference type="Proteomes" id="UP000233786">
    <property type="component" value="Unassembled WGS sequence"/>
</dbReference>
<dbReference type="EMBL" id="PJNB01000001">
    <property type="protein sequence ID" value="PKW17842.1"/>
    <property type="molecule type" value="Genomic_DNA"/>
</dbReference>
<name>A0A2N3Y4I0_SACSN</name>
<evidence type="ECO:0000256" key="1">
    <source>
        <dbReference type="SAM" id="MobiDB-lite"/>
    </source>
</evidence>
<dbReference type="STRING" id="994479.GCA_000194155_05697"/>
<dbReference type="InterPro" id="IPR013785">
    <property type="entry name" value="Aldolase_TIM"/>
</dbReference>
<keyword evidence="3" id="KW-1185">Reference proteome</keyword>
<dbReference type="AlphaFoldDB" id="A0A2N3Y4I0"/>